<gene>
    <name evidence="1" type="ORF">CGOC_LOCUS5940</name>
</gene>
<sequence>MLEHKLFAPVCRCRLLYDYGKEVVLPHPEFTIGAGALIHEGSHRGIHCEEHCGIGGGGGGGGGGGAYTIWIRLGPCE</sequence>
<evidence type="ECO:0000313" key="1">
    <source>
        <dbReference type="EMBL" id="VDK64871.1"/>
    </source>
</evidence>
<name>A0A3P6TK08_CYLGO</name>
<evidence type="ECO:0000313" key="2">
    <source>
        <dbReference type="Proteomes" id="UP000271889"/>
    </source>
</evidence>
<keyword evidence="2" id="KW-1185">Reference proteome</keyword>
<reference evidence="1 2" key="1">
    <citation type="submission" date="2018-11" db="EMBL/GenBank/DDBJ databases">
        <authorList>
            <consortium name="Pathogen Informatics"/>
        </authorList>
    </citation>
    <scope>NUCLEOTIDE SEQUENCE [LARGE SCALE GENOMIC DNA]</scope>
</reference>
<accession>A0A3P6TK08</accession>
<proteinExistence type="predicted"/>
<protein>
    <submittedName>
        <fullName evidence="1">Uncharacterized protein</fullName>
    </submittedName>
</protein>
<dbReference type="EMBL" id="UYRV01018561">
    <property type="protein sequence ID" value="VDK64871.1"/>
    <property type="molecule type" value="Genomic_DNA"/>
</dbReference>
<dbReference type="Proteomes" id="UP000271889">
    <property type="component" value="Unassembled WGS sequence"/>
</dbReference>
<dbReference type="AlphaFoldDB" id="A0A3P6TK08"/>
<organism evidence="1 2">
    <name type="scientific">Cylicostephanus goldi</name>
    <name type="common">Nematode worm</name>
    <dbReference type="NCBI Taxonomy" id="71465"/>
    <lineage>
        <taxon>Eukaryota</taxon>
        <taxon>Metazoa</taxon>
        <taxon>Ecdysozoa</taxon>
        <taxon>Nematoda</taxon>
        <taxon>Chromadorea</taxon>
        <taxon>Rhabditida</taxon>
        <taxon>Rhabditina</taxon>
        <taxon>Rhabditomorpha</taxon>
        <taxon>Strongyloidea</taxon>
        <taxon>Strongylidae</taxon>
        <taxon>Cylicostephanus</taxon>
    </lineage>
</organism>